<evidence type="ECO:0000313" key="2">
    <source>
        <dbReference type="Proteomes" id="UP000440096"/>
    </source>
</evidence>
<name>A0A6N7ZAT1_9PSEU</name>
<evidence type="ECO:0000313" key="1">
    <source>
        <dbReference type="EMBL" id="MTD58840.1"/>
    </source>
</evidence>
<dbReference type="AlphaFoldDB" id="A0A6N7ZAT1"/>
<gene>
    <name evidence="1" type="ORF">GKO32_33395</name>
</gene>
<accession>A0A6N7ZAT1</accession>
<dbReference type="EMBL" id="WMBA01000078">
    <property type="protein sequence ID" value="MTD58840.1"/>
    <property type="molecule type" value="Genomic_DNA"/>
</dbReference>
<comment type="caution">
    <text evidence="1">The sequence shown here is derived from an EMBL/GenBank/DDBJ whole genome shotgun (WGS) entry which is preliminary data.</text>
</comment>
<proteinExistence type="predicted"/>
<dbReference type="Proteomes" id="UP000440096">
    <property type="component" value="Unassembled WGS sequence"/>
</dbReference>
<keyword evidence="2" id="KW-1185">Reference proteome</keyword>
<organism evidence="1 2">
    <name type="scientific">Amycolatopsis pithecellobii</name>
    <dbReference type="NCBI Taxonomy" id="664692"/>
    <lineage>
        <taxon>Bacteria</taxon>
        <taxon>Bacillati</taxon>
        <taxon>Actinomycetota</taxon>
        <taxon>Actinomycetes</taxon>
        <taxon>Pseudonocardiales</taxon>
        <taxon>Pseudonocardiaceae</taxon>
        <taxon>Amycolatopsis</taxon>
    </lineage>
</organism>
<dbReference type="RefSeq" id="WP_154760904.1">
    <property type="nucleotide sequence ID" value="NZ_WMBA01000078.1"/>
</dbReference>
<dbReference type="OrthoDB" id="5144858at2"/>
<reference evidence="1 2" key="1">
    <citation type="submission" date="2019-11" db="EMBL/GenBank/DDBJ databases">
        <title>Draft genome of Amycolatopsis RM579.</title>
        <authorList>
            <person name="Duangmal K."/>
            <person name="Mingma R."/>
        </authorList>
    </citation>
    <scope>NUCLEOTIDE SEQUENCE [LARGE SCALE GENOMIC DNA]</scope>
    <source>
        <strain evidence="1 2">RM579</strain>
    </source>
</reference>
<sequence length="333" mass="35949">MSREVLAFVPQHTTTKSRIMAIVDKGRGHEIDAVTTVDWPHEAVALCNILNAAERGHEQVSGLWAALPASARASLAQARDQRVNVDDARFELATLFITPLTVPSVPEPDPDIPWAELFPTTGCPAGGCDTCTGCPAHAKARGEDTSVNQCGPGGSCSCVTAESDDEEPCACTFLSIGPRWAAAIHQSLAEAASILVERAEDLMWGVEGPAVGFPGSLAAQPPEFFVRLAQTCIDLCNRLTSGRPPIPDTLADLLMLDEAARSYLDSFVGNNGLDIEDIKQEWPHLPEAPGDFELDALWMLQIAEDEWLEIAESHKIFDPNSMNHIFDKLPESA</sequence>
<protein>
    <submittedName>
        <fullName evidence="1">Uncharacterized protein</fullName>
    </submittedName>
</protein>